<name>A0ABV2A6I4_9GAMM</name>
<evidence type="ECO:0000259" key="4">
    <source>
        <dbReference type="SMART" id="SM00910"/>
    </source>
</evidence>
<sequence length="128" mass="14168">MNRRRLLSLIFAVPAAVASAPSQAAPSRRVLLQQSPLAGFQYHAGERLWALMQPGDPLQLVREPTNPYDPRAVAVHFQGQRIGYLPRAENTAVAQMLDRGERLAAHIQALALDADPWKRVRVSVELLA</sequence>
<feature type="domain" description="HIRAN" evidence="4">
    <location>
        <begin position="30"/>
        <end position="128"/>
    </location>
</feature>
<evidence type="ECO:0000313" key="5">
    <source>
        <dbReference type="EMBL" id="MES0872865.1"/>
    </source>
</evidence>
<feature type="signal peptide" evidence="3">
    <location>
        <begin position="1"/>
        <end position="24"/>
    </location>
</feature>
<accession>A0ABV2A6I4</accession>
<protein>
    <submittedName>
        <fullName evidence="5">HIRAN domain-containing protein</fullName>
    </submittedName>
</protein>
<dbReference type="EMBL" id="JBEPIJ010000002">
    <property type="protein sequence ID" value="MES0872865.1"/>
    <property type="molecule type" value="Genomic_DNA"/>
</dbReference>
<dbReference type="RefSeq" id="WP_352887111.1">
    <property type="nucleotide sequence ID" value="NZ_JBEPIJ010000002.1"/>
</dbReference>
<reference evidence="5 6" key="1">
    <citation type="submission" date="2024-06" db="EMBL/GenBank/DDBJ databases">
        <authorList>
            <person name="Li Z."/>
            <person name="Jiang Y."/>
        </authorList>
    </citation>
    <scope>NUCLEOTIDE SEQUENCE [LARGE SCALE GENOMIC DNA]</scope>
    <source>
        <strain evidence="5 6">HSW-8</strain>
    </source>
</reference>
<keyword evidence="6" id="KW-1185">Reference proteome</keyword>
<keyword evidence="2" id="KW-0378">Hydrolase</keyword>
<keyword evidence="3" id="KW-0732">Signal</keyword>
<dbReference type="Proteomes" id="UP001465331">
    <property type="component" value="Unassembled WGS sequence"/>
</dbReference>
<dbReference type="SMART" id="SM00910">
    <property type="entry name" value="HIRAN"/>
    <property type="match status" value="1"/>
</dbReference>
<evidence type="ECO:0000313" key="6">
    <source>
        <dbReference type="Proteomes" id="UP001465331"/>
    </source>
</evidence>
<gene>
    <name evidence="5" type="ORF">ABSH63_02385</name>
</gene>
<evidence type="ECO:0000256" key="3">
    <source>
        <dbReference type="SAM" id="SignalP"/>
    </source>
</evidence>
<feature type="chain" id="PRO_5045178260" evidence="3">
    <location>
        <begin position="25"/>
        <end position="128"/>
    </location>
</feature>
<evidence type="ECO:0000256" key="2">
    <source>
        <dbReference type="ARBA" id="ARBA00022801"/>
    </source>
</evidence>
<dbReference type="Gene3D" id="3.30.70.2330">
    <property type="match status" value="1"/>
</dbReference>
<comment type="caution">
    <text evidence="5">The sequence shown here is derived from an EMBL/GenBank/DDBJ whole genome shotgun (WGS) entry which is preliminary data.</text>
</comment>
<organism evidence="5 6">
    <name type="scientific">Sinimarinibacterium thermocellulolyticum</name>
    <dbReference type="NCBI Taxonomy" id="3170016"/>
    <lineage>
        <taxon>Bacteria</taxon>
        <taxon>Pseudomonadati</taxon>
        <taxon>Pseudomonadota</taxon>
        <taxon>Gammaproteobacteria</taxon>
        <taxon>Nevskiales</taxon>
        <taxon>Nevskiaceae</taxon>
        <taxon>Sinimarinibacterium</taxon>
    </lineage>
</organism>
<evidence type="ECO:0000256" key="1">
    <source>
        <dbReference type="ARBA" id="ARBA00022723"/>
    </source>
</evidence>
<dbReference type="InterPro" id="IPR014905">
    <property type="entry name" value="HIRAN"/>
</dbReference>
<keyword evidence="1" id="KW-0479">Metal-binding</keyword>
<dbReference type="Pfam" id="PF08797">
    <property type="entry name" value="HIRAN"/>
    <property type="match status" value="1"/>
</dbReference>
<proteinExistence type="predicted"/>